<dbReference type="EMBL" id="JAMBOP010000003">
    <property type="protein sequence ID" value="MCM3735018.1"/>
    <property type="molecule type" value="Genomic_DNA"/>
</dbReference>
<reference evidence="1" key="1">
    <citation type="submission" date="2022-05" db="EMBL/GenBank/DDBJ databases">
        <title>Comparative Genomics of Spacecraft Associated Microbes.</title>
        <authorList>
            <person name="Tran M.T."/>
            <person name="Wright A."/>
            <person name="Seuylemezian A."/>
            <person name="Eisen J."/>
            <person name="Coil D."/>
        </authorList>
    </citation>
    <scope>NUCLEOTIDE SEQUENCE</scope>
    <source>
        <strain evidence="1">FAIRING 10M-2.2</strain>
    </source>
</reference>
<keyword evidence="2" id="KW-1185">Reference proteome</keyword>
<protein>
    <submittedName>
        <fullName evidence="1">Uncharacterized protein</fullName>
    </submittedName>
</protein>
<sequence length="64" mass="7176">MKLSKKNTEIFWGYLAFSILTFIIYLIIDLKDTSLSTLGWRDWLGSAVGAATLSIGMFTLSKLD</sequence>
<gene>
    <name evidence="1" type="ORF">M3215_04100</name>
</gene>
<comment type="caution">
    <text evidence="1">The sequence shown here is derived from an EMBL/GenBank/DDBJ whole genome shotgun (WGS) entry which is preliminary data.</text>
</comment>
<evidence type="ECO:0000313" key="2">
    <source>
        <dbReference type="Proteomes" id="UP001202289"/>
    </source>
</evidence>
<name>A0ACC6A2Y9_9BACI</name>
<evidence type="ECO:0000313" key="1">
    <source>
        <dbReference type="EMBL" id="MCM3735018.1"/>
    </source>
</evidence>
<proteinExistence type="predicted"/>
<organism evidence="1 2">
    <name type="scientific">Bacillus cytotoxicus</name>
    <dbReference type="NCBI Taxonomy" id="580165"/>
    <lineage>
        <taxon>Bacteria</taxon>
        <taxon>Bacillati</taxon>
        <taxon>Bacillota</taxon>
        <taxon>Bacilli</taxon>
        <taxon>Bacillales</taxon>
        <taxon>Bacillaceae</taxon>
        <taxon>Bacillus</taxon>
        <taxon>Bacillus cereus group</taxon>
    </lineage>
</organism>
<dbReference type="Proteomes" id="UP001202289">
    <property type="component" value="Unassembled WGS sequence"/>
</dbReference>
<accession>A0ACC6A2Y9</accession>